<dbReference type="Gene3D" id="3.40.720.10">
    <property type="entry name" value="Alkaline Phosphatase, subunit A"/>
    <property type="match status" value="1"/>
</dbReference>
<gene>
    <name evidence="9" type="primary">eptC</name>
    <name evidence="9" type="ORF">GAK30_02309</name>
</gene>
<organism evidence="9 10">
    <name type="scientific">Paracidovorax wautersii</name>
    <dbReference type="NCBI Taxonomy" id="1177982"/>
    <lineage>
        <taxon>Bacteria</taxon>
        <taxon>Pseudomonadati</taxon>
        <taxon>Pseudomonadota</taxon>
        <taxon>Betaproteobacteria</taxon>
        <taxon>Burkholderiales</taxon>
        <taxon>Comamonadaceae</taxon>
        <taxon>Paracidovorax</taxon>
    </lineage>
</organism>
<evidence type="ECO:0000259" key="8">
    <source>
        <dbReference type="Pfam" id="PF00884"/>
    </source>
</evidence>
<keyword evidence="5 7" id="KW-1133">Transmembrane helix</keyword>
<feature type="transmembrane region" description="Helical" evidence="7">
    <location>
        <begin position="39"/>
        <end position="57"/>
    </location>
</feature>
<dbReference type="InterPro" id="IPR000917">
    <property type="entry name" value="Sulfatase_N"/>
</dbReference>
<reference evidence="10" key="1">
    <citation type="journal article" date="2020" name="MBio">
        <title>Horizontal gene transfer to a defensive symbiont with a reduced genome amongst a multipartite beetle microbiome.</title>
        <authorList>
            <person name="Waterworth S.C."/>
            <person name="Florez L.V."/>
            <person name="Rees E.R."/>
            <person name="Hertweck C."/>
            <person name="Kaltenpoth M."/>
            <person name="Kwan J.C."/>
        </authorList>
    </citation>
    <scope>NUCLEOTIDE SEQUENCE [LARGE SCALE GENOMIC DNA]</scope>
</reference>
<dbReference type="GO" id="GO:0009244">
    <property type="term" value="P:lipopolysaccharide core region biosynthetic process"/>
    <property type="evidence" value="ECO:0007669"/>
    <property type="project" value="TreeGrafter"/>
</dbReference>
<evidence type="ECO:0000256" key="4">
    <source>
        <dbReference type="ARBA" id="ARBA00022692"/>
    </source>
</evidence>
<comment type="caution">
    <text evidence="9">The sequence shown here is derived from an EMBL/GenBank/DDBJ whole genome shotgun (WGS) entry which is preliminary data.</text>
</comment>
<dbReference type="CDD" id="cd16017">
    <property type="entry name" value="LptA"/>
    <property type="match status" value="1"/>
</dbReference>
<dbReference type="PANTHER" id="PTHR30443:SF0">
    <property type="entry name" value="PHOSPHOETHANOLAMINE TRANSFERASE EPTA"/>
    <property type="match status" value="1"/>
</dbReference>
<evidence type="ECO:0000256" key="2">
    <source>
        <dbReference type="ARBA" id="ARBA00022475"/>
    </source>
</evidence>
<protein>
    <submittedName>
        <fullName evidence="9">Phosphoethanolamine transferase EptC</fullName>
    </submittedName>
</protein>
<feature type="domain" description="Sulfatase N-terminal" evidence="8">
    <location>
        <begin position="137"/>
        <end position="431"/>
    </location>
</feature>
<keyword evidence="4 7" id="KW-0812">Transmembrane</keyword>
<dbReference type="InterPro" id="IPR017850">
    <property type="entry name" value="Alkaline_phosphatase_core_sf"/>
</dbReference>
<dbReference type="GO" id="GO:0016776">
    <property type="term" value="F:phosphotransferase activity, phosphate group as acceptor"/>
    <property type="evidence" value="ECO:0007669"/>
    <property type="project" value="TreeGrafter"/>
</dbReference>
<dbReference type="Pfam" id="PF00884">
    <property type="entry name" value="Sulfatase"/>
    <property type="match status" value="1"/>
</dbReference>
<dbReference type="SUPFAM" id="SSF53649">
    <property type="entry name" value="Alkaline phosphatase-like"/>
    <property type="match status" value="1"/>
</dbReference>
<keyword evidence="2" id="KW-1003">Cell membrane</keyword>
<proteinExistence type="predicted"/>
<sequence>MSWLGTTGLLMVGLAGLALAFVLRRAQVAWPAGRVRQVLGVWLPLALLVPLTVAAVVDEVRKSRLDEQAWLQKAVAYRMGGLPRAMLISYPAGVPLRVLNYVRQEQATRIIRNHINGMSFGATRARALPPGVQREVYVLVLGESLRADHLQINGYPRETTPNLAAAGGQVVSLPDFVSAASITRLAVPPLFTRRLPQTDGAFTPEPSVLKAFKEAGFKTYWLTTQAPFGKNDAGISMVLAQADEVRAVSPEGWRPGVYDSDLLPWIDEVLAKTDEPRQLIVLHTRGSHAQYSLRYAPEQTHFQPAAPSDAAVNPWDAGQVESLRNAYDNSVRATDAFAAQVMQRVARATDSQGQGWLMFVSDHGETLFDGQCGRAGHGFASSPNFHTAAFIWPTPSFARLNGPAMAASRANAPRPADYRVMFHTLLDLAGVSVPVHDPALSLASATYRPATRRLIDAGTGSIIDYDTELPALDCAKK</sequence>
<accession>A0A7V8FN63</accession>
<evidence type="ECO:0000313" key="10">
    <source>
        <dbReference type="Proteomes" id="UP000461670"/>
    </source>
</evidence>
<comment type="subcellular location">
    <subcellularLocation>
        <location evidence="1">Cell membrane</location>
        <topology evidence="1">Multi-pass membrane protein</topology>
    </subcellularLocation>
</comment>
<keyword evidence="3 9" id="KW-0808">Transferase</keyword>
<dbReference type="PANTHER" id="PTHR30443">
    <property type="entry name" value="INNER MEMBRANE PROTEIN"/>
    <property type="match status" value="1"/>
</dbReference>
<dbReference type="Proteomes" id="UP000461670">
    <property type="component" value="Unassembled WGS sequence"/>
</dbReference>
<keyword evidence="6 7" id="KW-0472">Membrane</keyword>
<evidence type="ECO:0000256" key="7">
    <source>
        <dbReference type="SAM" id="Phobius"/>
    </source>
</evidence>
<evidence type="ECO:0000313" key="9">
    <source>
        <dbReference type="EMBL" id="KAF1020706.1"/>
    </source>
</evidence>
<dbReference type="GO" id="GO:0005886">
    <property type="term" value="C:plasma membrane"/>
    <property type="evidence" value="ECO:0007669"/>
    <property type="project" value="UniProtKB-SubCell"/>
</dbReference>
<dbReference type="InterPro" id="IPR040423">
    <property type="entry name" value="PEA_transferase"/>
</dbReference>
<evidence type="ECO:0000256" key="6">
    <source>
        <dbReference type="ARBA" id="ARBA00023136"/>
    </source>
</evidence>
<evidence type="ECO:0000256" key="1">
    <source>
        <dbReference type="ARBA" id="ARBA00004651"/>
    </source>
</evidence>
<dbReference type="EMBL" id="WNDQ01000031">
    <property type="protein sequence ID" value="KAF1020706.1"/>
    <property type="molecule type" value="Genomic_DNA"/>
</dbReference>
<name>A0A7V8FN63_9BURK</name>
<evidence type="ECO:0000256" key="5">
    <source>
        <dbReference type="ARBA" id="ARBA00022989"/>
    </source>
</evidence>
<evidence type="ECO:0000256" key="3">
    <source>
        <dbReference type="ARBA" id="ARBA00022679"/>
    </source>
</evidence>
<dbReference type="AlphaFoldDB" id="A0A7V8FN63"/>
<dbReference type="InterPro" id="IPR058130">
    <property type="entry name" value="PEA_transf_C"/>
</dbReference>